<dbReference type="Pfam" id="PF20067">
    <property type="entry name" value="SSL_N"/>
    <property type="match status" value="1"/>
</dbReference>
<proteinExistence type="predicted"/>
<accession>A0A8X8Z1P1</accession>
<dbReference type="GO" id="GO:0012505">
    <property type="term" value="C:endomembrane system"/>
    <property type="evidence" value="ECO:0007669"/>
    <property type="project" value="TreeGrafter"/>
</dbReference>
<dbReference type="Proteomes" id="UP000298416">
    <property type="component" value="Unassembled WGS sequence"/>
</dbReference>
<dbReference type="Gene3D" id="2.120.10.30">
    <property type="entry name" value="TolB, C-terminal domain"/>
    <property type="match status" value="1"/>
</dbReference>
<dbReference type="InterPro" id="IPR011042">
    <property type="entry name" value="6-blade_b-propeller_TolB-like"/>
</dbReference>
<dbReference type="SUPFAM" id="SSF63829">
    <property type="entry name" value="Calcium-dependent phosphotriesterase"/>
    <property type="match status" value="1"/>
</dbReference>
<evidence type="ECO:0000313" key="2">
    <source>
        <dbReference type="Proteomes" id="UP000298416"/>
    </source>
</evidence>
<name>A0A8X8Z1P1_SALSN</name>
<dbReference type="GO" id="GO:0016787">
    <property type="term" value="F:hydrolase activity"/>
    <property type="evidence" value="ECO:0007669"/>
    <property type="project" value="TreeGrafter"/>
</dbReference>
<protein>
    <recommendedName>
        <fullName evidence="3">Strictosidine synthase</fullName>
    </recommendedName>
</protein>
<dbReference type="PANTHER" id="PTHR10426:SF88">
    <property type="entry name" value="ADIPOCYTE PLASMA MEMBRANE-ASSOCIATED PROTEIN HEMOMUCIN-RELATED"/>
    <property type="match status" value="1"/>
</dbReference>
<evidence type="ECO:0008006" key="3">
    <source>
        <dbReference type="Google" id="ProtNLM"/>
    </source>
</evidence>
<reference evidence="1" key="2">
    <citation type="submission" date="2020-08" db="EMBL/GenBank/DDBJ databases">
        <title>Plant Genome Project.</title>
        <authorList>
            <person name="Zhang R.-G."/>
        </authorList>
    </citation>
    <scope>NUCLEOTIDE SEQUENCE</scope>
    <source>
        <strain evidence="1">Huo1</strain>
        <tissue evidence="1">Leaf</tissue>
    </source>
</reference>
<keyword evidence="2" id="KW-1185">Reference proteome</keyword>
<evidence type="ECO:0000313" key="1">
    <source>
        <dbReference type="EMBL" id="KAG6387677.1"/>
    </source>
</evidence>
<dbReference type="AlphaFoldDB" id="A0A8X8Z1P1"/>
<dbReference type="EMBL" id="PNBA02000021">
    <property type="protein sequence ID" value="KAG6387677.1"/>
    <property type="molecule type" value="Genomic_DNA"/>
</dbReference>
<organism evidence="1">
    <name type="scientific">Salvia splendens</name>
    <name type="common">Scarlet sage</name>
    <dbReference type="NCBI Taxonomy" id="180675"/>
    <lineage>
        <taxon>Eukaryota</taxon>
        <taxon>Viridiplantae</taxon>
        <taxon>Streptophyta</taxon>
        <taxon>Embryophyta</taxon>
        <taxon>Tracheophyta</taxon>
        <taxon>Spermatophyta</taxon>
        <taxon>Magnoliopsida</taxon>
        <taxon>eudicotyledons</taxon>
        <taxon>Gunneridae</taxon>
        <taxon>Pentapetalae</taxon>
        <taxon>asterids</taxon>
        <taxon>lamiids</taxon>
        <taxon>Lamiales</taxon>
        <taxon>Lamiaceae</taxon>
        <taxon>Nepetoideae</taxon>
        <taxon>Mentheae</taxon>
        <taxon>Salviinae</taxon>
        <taxon>Salvia</taxon>
        <taxon>Salvia subgen. Calosphace</taxon>
        <taxon>core Calosphace</taxon>
    </lineage>
</organism>
<gene>
    <name evidence="1" type="ORF">SASPL_152869</name>
</gene>
<reference evidence="1" key="1">
    <citation type="submission" date="2018-01" db="EMBL/GenBank/DDBJ databases">
        <authorList>
            <person name="Mao J.F."/>
        </authorList>
    </citation>
    <scope>NUCLEOTIDE SEQUENCE</scope>
    <source>
        <strain evidence="1">Huo1</strain>
        <tissue evidence="1">Leaf</tissue>
    </source>
</reference>
<dbReference type="PANTHER" id="PTHR10426">
    <property type="entry name" value="STRICTOSIDINE SYNTHASE-RELATED"/>
    <property type="match status" value="1"/>
</dbReference>
<comment type="caution">
    <text evidence="1">The sequence shown here is derived from an EMBL/GenBank/DDBJ whole genome shotgun (WGS) entry which is preliminary data.</text>
</comment>
<sequence>MASIVPLPYAVAAVAVLAAALLYSFATFDPAVFPEHELALVAPKQNDRMLSGSERIGEGELVSPEDIAYDPQTGLIYTGGEDGWISKVAFKDSAAQSVVEKWVNTGGRPLGIAHGLHGEVIVADAFKCLSLTLPFTSAVFFFHRPSIDDESKADDGEKRVQILQLPDLCRNLAVKPAASSVKPHQLR</sequence>